<comment type="caution">
    <text evidence="2">The sequence shown here is derived from an EMBL/GenBank/DDBJ whole genome shotgun (WGS) entry which is preliminary data.</text>
</comment>
<keyword evidence="3" id="KW-1185">Reference proteome</keyword>
<dbReference type="RefSeq" id="WP_242848592.1">
    <property type="nucleotide sequence ID" value="NZ_KN174162.1"/>
</dbReference>
<dbReference type="SUPFAM" id="SSF52540">
    <property type="entry name" value="P-loop containing nucleoside triphosphate hydrolases"/>
    <property type="match status" value="1"/>
</dbReference>
<organism evidence="2 3">
    <name type="scientific">Flavonifractor plautii 1_3_50AFAA</name>
    <dbReference type="NCBI Taxonomy" id="742738"/>
    <lineage>
        <taxon>Bacteria</taxon>
        <taxon>Bacillati</taxon>
        <taxon>Bacillota</taxon>
        <taxon>Clostridia</taxon>
        <taxon>Eubacteriales</taxon>
        <taxon>Oscillospiraceae</taxon>
        <taxon>Flavonifractor</taxon>
    </lineage>
</organism>
<evidence type="ECO:0000313" key="3">
    <source>
        <dbReference type="Proteomes" id="UP000029585"/>
    </source>
</evidence>
<reference evidence="2 3" key="1">
    <citation type="submission" date="2011-08" db="EMBL/GenBank/DDBJ databases">
        <title>The Genome Sequence of Clostridium orbiscindens 1_3_50AFAA.</title>
        <authorList>
            <consortium name="The Broad Institute Genome Sequencing Platform"/>
            <person name="Earl A."/>
            <person name="Ward D."/>
            <person name="Feldgarden M."/>
            <person name="Gevers D."/>
            <person name="Daigneault M."/>
            <person name="Strauss J."/>
            <person name="Allen-Vercoe E."/>
            <person name="Young S.K."/>
            <person name="Zeng Q."/>
            <person name="Gargeya S."/>
            <person name="Fitzgerald M."/>
            <person name="Haas B."/>
            <person name="Abouelleil A."/>
            <person name="Alvarado L."/>
            <person name="Arachchi H.M."/>
            <person name="Berlin A."/>
            <person name="Brown A."/>
            <person name="Chapman S.B."/>
            <person name="Chen Z."/>
            <person name="Dunbar C."/>
            <person name="Freedman E."/>
            <person name="Gearin G."/>
            <person name="Gellesch M."/>
            <person name="Goldberg J."/>
            <person name="Griggs A."/>
            <person name="Gujja S."/>
            <person name="Heiman D."/>
            <person name="Howarth C."/>
            <person name="Larson L."/>
            <person name="Lui A."/>
            <person name="MacDonald P.J.P."/>
            <person name="Montmayeur A."/>
            <person name="Murphy C."/>
            <person name="Neiman D."/>
            <person name="Pearson M."/>
            <person name="Priest M."/>
            <person name="Roberts A."/>
            <person name="Saif S."/>
            <person name="Shea T."/>
            <person name="Shenoy N."/>
            <person name="Sisk P."/>
            <person name="Stolte C."/>
            <person name="Sykes S."/>
            <person name="Wortman J."/>
            <person name="Nusbaum C."/>
            <person name="Birren B."/>
        </authorList>
    </citation>
    <scope>NUCLEOTIDE SEQUENCE [LARGE SCALE GENOMIC DNA]</scope>
    <source>
        <strain evidence="2 3">1_3_50AFAA</strain>
    </source>
</reference>
<dbReference type="PATRIC" id="fig|742738.3.peg.1400"/>
<protein>
    <recommendedName>
        <fullName evidence="4">Phage nucleotide-binding protein</fullName>
    </recommendedName>
</protein>
<evidence type="ECO:0000256" key="1">
    <source>
        <dbReference type="SAM" id="MobiDB-lite"/>
    </source>
</evidence>
<dbReference type="AlphaFoldDB" id="A0A096CMX0"/>
<dbReference type="Proteomes" id="UP000029585">
    <property type="component" value="Unassembled WGS sequence"/>
</dbReference>
<dbReference type="EMBL" id="ADLO01000047">
    <property type="protein sequence ID" value="KGF56152.1"/>
    <property type="molecule type" value="Genomic_DNA"/>
</dbReference>
<feature type="region of interest" description="Disordered" evidence="1">
    <location>
        <begin position="227"/>
        <end position="273"/>
    </location>
</feature>
<sequence length="342" mass="37665">MKVVIYGPKGIGKSTLAAKFPRPLFIDTEGSTRHMDVQRTERPTSWAMLLELVRCIKADPGLCSTLVIDTADWAEQLCITSICDSKRISGIEDMGYGKGYVYVAEEFGRLLNLLEEAVDNGIHVVLTAHAMMRKFEQPDEMGAYDRWELKLQKKTAALVKEWADLLLFANYKTLSVAVDDKGKKFKPQGGRRVMFTTHHPCWDAKNRLGLPEELPLEFAPLAPYLDNAAPASPPPEHVPASSVSPPTPPPASASPMPEGTPPPAGSTLEPKAEASTLKALQDLMTQHGVLDYEVKAAVAAKGYFPEDMPIEDYPDGFIKGVLIGAWGQVYEWIEKNRASLPF</sequence>
<dbReference type="InterPro" id="IPR027417">
    <property type="entry name" value="P-loop_NTPase"/>
</dbReference>
<proteinExistence type="predicted"/>
<evidence type="ECO:0008006" key="4">
    <source>
        <dbReference type="Google" id="ProtNLM"/>
    </source>
</evidence>
<dbReference type="eggNOG" id="ENOG502Z7T2">
    <property type="taxonomic scope" value="Bacteria"/>
</dbReference>
<feature type="compositionally biased region" description="Pro residues" evidence="1">
    <location>
        <begin position="245"/>
        <end position="264"/>
    </location>
</feature>
<name>A0A096CMX0_FLAPL</name>
<dbReference type="HOGENOM" id="CLU_061766_0_0_9"/>
<gene>
    <name evidence="2" type="ORF">HMPREF9460_01354</name>
</gene>
<dbReference type="Pfam" id="PF13479">
    <property type="entry name" value="AAA_24"/>
    <property type="match status" value="1"/>
</dbReference>
<evidence type="ECO:0000313" key="2">
    <source>
        <dbReference type="EMBL" id="KGF56152.1"/>
    </source>
</evidence>
<accession>A0A096CMX0</accession>